<feature type="domain" description="Heme-copper oxidase subunit III family profile" evidence="14">
    <location>
        <begin position="1"/>
        <end position="212"/>
    </location>
</feature>
<sequence>MPGVDTATDPTGSGGTAAPARSRTASPGRDVPGRPSILGVGVVVWLASELMFFAGLFGSHFFLGSTTDVWPPTDVELDVPRALLATLVLVASSGTMHLAVVASERGDRRGVVRWLAVTGVLGTLFLANLVQEWSILDFSISSHAYGTTFYLMTGFHGLHVFGGLLFMVGVVALVTGRRTEAPIGPPVAVVGYYWHFVDVVWVAMFATLYLLD</sequence>
<feature type="transmembrane region" description="Helical" evidence="13">
    <location>
        <begin position="37"/>
        <end position="62"/>
    </location>
</feature>
<dbReference type="GO" id="GO:0004129">
    <property type="term" value="F:cytochrome-c oxidase activity"/>
    <property type="evidence" value="ECO:0007669"/>
    <property type="project" value="UniProtKB-EC"/>
</dbReference>
<dbReference type="InterPro" id="IPR035973">
    <property type="entry name" value="Cyt_c_oxidase_su3-like_sf"/>
</dbReference>
<evidence type="ECO:0000313" key="16">
    <source>
        <dbReference type="Proteomes" id="UP001216390"/>
    </source>
</evidence>
<evidence type="ECO:0000313" key="15">
    <source>
        <dbReference type="EMBL" id="WCO67413.1"/>
    </source>
</evidence>
<dbReference type="PANTHER" id="PTHR11403">
    <property type="entry name" value="CYTOCHROME C OXIDASE SUBUNIT III"/>
    <property type="match status" value="1"/>
</dbReference>
<dbReference type="GO" id="GO:0005886">
    <property type="term" value="C:plasma membrane"/>
    <property type="evidence" value="ECO:0007669"/>
    <property type="project" value="UniProtKB-SubCell"/>
</dbReference>
<protein>
    <recommendedName>
        <fullName evidence="3">cytochrome-c oxidase</fullName>
        <ecNumber evidence="3">7.1.1.9</ecNumber>
    </recommendedName>
    <alternativeName>
        <fullName evidence="8">Cytochrome aa3 subunit 3</fullName>
    </alternativeName>
    <alternativeName>
        <fullName evidence="9">Cytochrome c oxidase polypeptide III</fullName>
    </alternativeName>
</protein>
<evidence type="ECO:0000256" key="11">
    <source>
        <dbReference type="RuleBase" id="RU003376"/>
    </source>
</evidence>
<dbReference type="Gene3D" id="1.20.120.80">
    <property type="entry name" value="Cytochrome c oxidase, subunit III, four-helix bundle"/>
    <property type="match status" value="1"/>
</dbReference>
<dbReference type="SUPFAM" id="SSF81452">
    <property type="entry name" value="Cytochrome c oxidase subunit III-like"/>
    <property type="match status" value="1"/>
</dbReference>
<feature type="transmembrane region" description="Helical" evidence="13">
    <location>
        <begin position="111"/>
        <end position="130"/>
    </location>
</feature>
<gene>
    <name evidence="15" type="ORF">PO878_01605</name>
</gene>
<feature type="transmembrane region" description="Helical" evidence="13">
    <location>
        <begin position="82"/>
        <end position="102"/>
    </location>
</feature>
<dbReference type="CDD" id="cd00386">
    <property type="entry name" value="Heme_Cu_Oxidase_III_like"/>
    <property type="match status" value="1"/>
</dbReference>
<dbReference type="GO" id="GO:0019646">
    <property type="term" value="P:aerobic electron transport chain"/>
    <property type="evidence" value="ECO:0007669"/>
    <property type="project" value="InterPro"/>
</dbReference>
<keyword evidence="4" id="KW-1003">Cell membrane</keyword>
<dbReference type="InterPro" id="IPR024791">
    <property type="entry name" value="Cyt_c/ubiquinol_Oxase_su3"/>
</dbReference>
<evidence type="ECO:0000256" key="13">
    <source>
        <dbReference type="SAM" id="Phobius"/>
    </source>
</evidence>
<evidence type="ECO:0000256" key="4">
    <source>
        <dbReference type="ARBA" id="ARBA00022475"/>
    </source>
</evidence>
<dbReference type="EMBL" id="CP116942">
    <property type="protein sequence ID" value="WCO67413.1"/>
    <property type="molecule type" value="Genomic_DNA"/>
</dbReference>
<dbReference type="PANTHER" id="PTHR11403:SF2">
    <property type="entry name" value="CYTOCHROME BO(3) UBIQUINOL OXIDASE SUBUNIT 3"/>
    <property type="match status" value="1"/>
</dbReference>
<keyword evidence="5 11" id="KW-0812">Transmembrane</keyword>
<evidence type="ECO:0000259" key="14">
    <source>
        <dbReference type="PROSITE" id="PS50253"/>
    </source>
</evidence>
<evidence type="ECO:0000256" key="9">
    <source>
        <dbReference type="ARBA" id="ARBA00031625"/>
    </source>
</evidence>
<organism evidence="15 16">
    <name type="scientific">Iamia majanohamensis</name>
    <dbReference type="NCBI Taxonomy" id="467976"/>
    <lineage>
        <taxon>Bacteria</taxon>
        <taxon>Bacillati</taxon>
        <taxon>Actinomycetota</taxon>
        <taxon>Acidimicrobiia</taxon>
        <taxon>Acidimicrobiales</taxon>
        <taxon>Iamiaceae</taxon>
        <taxon>Iamia</taxon>
    </lineage>
</organism>
<evidence type="ECO:0000256" key="12">
    <source>
        <dbReference type="SAM" id="MobiDB-lite"/>
    </source>
</evidence>
<dbReference type="FunFam" id="1.20.120.80:FF:000001">
    <property type="entry name" value="Cytochrome (Ubi)quinol oxidase subunit III"/>
    <property type="match status" value="1"/>
</dbReference>
<dbReference type="KEGG" id="ima:PO878_01605"/>
<dbReference type="RefSeq" id="WP_272736935.1">
    <property type="nucleotide sequence ID" value="NZ_CP116942.1"/>
</dbReference>
<dbReference type="Pfam" id="PF00510">
    <property type="entry name" value="COX3"/>
    <property type="match status" value="1"/>
</dbReference>
<dbReference type="InterPro" id="IPR000298">
    <property type="entry name" value="Cyt_c_oxidase-like_su3"/>
</dbReference>
<evidence type="ECO:0000256" key="1">
    <source>
        <dbReference type="ARBA" id="ARBA00004651"/>
    </source>
</evidence>
<dbReference type="Proteomes" id="UP001216390">
    <property type="component" value="Chromosome"/>
</dbReference>
<evidence type="ECO:0000256" key="7">
    <source>
        <dbReference type="ARBA" id="ARBA00023136"/>
    </source>
</evidence>
<dbReference type="AlphaFoldDB" id="A0AAE9YA78"/>
<keyword evidence="6 13" id="KW-1133">Transmembrane helix</keyword>
<feature type="transmembrane region" description="Helical" evidence="13">
    <location>
        <begin position="187"/>
        <end position="211"/>
    </location>
</feature>
<keyword evidence="16" id="KW-1185">Reference proteome</keyword>
<comment type="catalytic activity">
    <reaction evidence="10">
        <text>4 Fe(II)-[cytochrome c] + O2 + 8 H(+)(in) = 4 Fe(III)-[cytochrome c] + 2 H2O + 4 H(+)(out)</text>
        <dbReference type="Rhea" id="RHEA:11436"/>
        <dbReference type="Rhea" id="RHEA-COMP:10350"/>
        <dbReference type="Rhea" id="RHEA-COMP:14399"/>
        <dbReference type="ChEBI" id="CHEBI:15377"/>
        <dbReference type="ChEBI" id="CHEBI:15378"/>
        <dbReference type="ChEBI" id="CHEBI:15379"/>
        <dbReference type="ChEBI" id="CHEBI:29033"/>
        <dbReference type="ChEBI" id="CHEBI:29034"/>
        <dbReference type="EC" id="7.1.1.9"/>
    </reaction>
</comment>
<accession>A0AAE9YA78</accession>
<feature type="region of interest" description="Disordered" evidence="12">
    <location>
        <begin position="1"/>
        <end position="30"/>
    </location>
</feature>
<keyword evidence="7 13" id="KW-0472">Membrane</keyword>
<comment type="subcellular location">
    <subcellularLocation>
        <location evidence="1 11">Cell membrane</location>
        <topology evidence="1 11">Multi-pass membrane protein</topology>
    </subcellularLocation>
</comment>
<evidence type="ECO:0000256" key="3">
    <source>
        <dbReference type="ARBA" id="ARBA00012949"/>
    </source>
</evidence>
<evidence type="ECO:0000256" key="5">
    <source>
        <dbReference type="ARBA" id="ARBA00022692"/>
    </source>
</evidence>
<evidence type="ECO:0000256" key="6">
    <source>
        <dbReference type="ARBA" id="ARBA00022989"/>
    </source>
</evidence>
<evidence type="ECO:0000256" key="10">
    <source>
        <dbReference type="ARBA" id="ARBA00047816"/>
    </source>
</evidence>
<dbReference type="PROSITE" id="PS50253">
    <property type="entry name" value="COX3"/>
    <property type="match status" value="1"/>
</dbReference>
<evidence type="ECO:0000256" key="8">
    <source>
        <dbReference type="ARBA" id="ARBA00031400"/>
    </source>
</evidence>
<name>A0AAE9YA78_9ACTN</name>
<comment type="similarity">
    <text evidence="2 11">Belongs to the cytochrome c oxidase subunit 3 family.</text>
</comment>
<reference evidence="15" key="1">
    <citation type="submission" date="2023-01" db="EMBL/GenBank/DDBJ databases">
        <title>The diversity of Class Acidimicrobiia in South China Sea sediment environments and the proposal of Iamia marina sp. nov., a novel species of the genus Iamia.</title>
        <authorList>
            <person name="He Y."/>
            <person name="Tian X."/>
        </authorList>
    </citation>
    <scope>NUCLEOTIDE SEQUENCE</scope>
    <source>
        <strain evidence="15">DSM 19957</strain>
    </source>
</reference>
<evidence type="ECO:0000256" key="2">
    <source>
        <dbReference type="ARBA" id="ARBA00010581"/>
    </source>
</evidence>
<dbReference type="EC" id="7.1.1.9" evidence="3"/>
<dbReference type="InterPro" id="IPR013833">
    <property type="entry name" value="Cyt_c_oxidase_su3_a-hlx"/>
</dbReference>
<feature type="transmembrane region" description="Helical" evidence="13">
    <location>
        <begin position="150"/>
        <end position="175"/>
    </location>
</feature>
<proteinExistence type="inferred from homology"/>